<dbReference type="Proteomes" id="UP000828251">
    <property type="component" value="Unassembled WGS sequence"/>
</dbReference>
<feature type="region of interest" description="Disordered" evidence="1">
    <location>
        <begin position="52"/>
        <end position="85"/>
    </location>
</feature>
<name>A0A9D3UPR4_9ROSI</name>
<comment type="caution">
    <text evidence="2">The sequence shown here is derived from an EMBL/GenBank/DDBJ whole genome shotgun (WGS) entry which is preliminary data.</text>
</comment>
<sequence length="85" mass="9099">MNSSNSTGFQEEHLFHLIPTFEEATVIDAAVKEGVLDATNYTAVVLKKNTQPKPLGEEVGGNPNISENRLNMNGGGGGMELKRLA</sequence>
<dbReference type="EMBL" id="JAIQCV010000010">
    <property type="protein sequence ID" value="KAH1055231.1"/>
    <property type="molecule type" value="Genomic_DNA"/>
</dbReference>
<evidence type="ECO:0000256" key="1">
    <source>
        <dbReference type="SAM" id="MobiDB-lite"/>
    </source>
</evidence>
<dbReference type="AlphaFoldDB" id="A0A9D3UPR4"/>
<proteinExistence type="predicted"/>
<reference evidence="2 3" key="1">
    <citation type="journal article" date="2021" name="Plant Biotechnol. J.">
        <title>Multi-omics assisted identification of the key and species-specific regulatory components of drought-tolerant mechanisms in Gossypium stocksii.</title>
        <authorList>
            <person name="Yu D."/>
            <person name="Ke L."/>
            <person name="Zhang D."/>
            <person name="Wu Y."/>
            <person name="Sun Y."/>
            <person name="Mei J."/>
            <person name="Sun J."/>
            <person name="Sun Y."/>
        </authorList>
    </citation>
    <scope>NUCLEOTIDE SEQUENCE [LARGE SCALE GENOMIC DNA]</scope>
    <source>
        <strain evidence="3">cv. E1</strain>
        <tissue evidence="2">Leaf</tissue>
    </source>
</reference>
<keyword evidence="3" id="KW-1185">Reference proteome</keyword>
<accession>A0A9D3UPR4</accession>
<protein>
    <submittedName>
        <fullName evidence="2">Uncharacterized protein</fullName>
    </submittedName>
</protein>
<evidence type="ECO:0000313" key="3">
    <source>
        <dbReference type="Proteomes" id="UP000828251"/>
    </source>
</evidence>
<gene>
    <name evidence="2" type="ORF">J1N35_033296</name>
</gene>
<organism evidence="2 3">
    <name type="scientific">Gossypium stocksii</name>
    <dbReference type="NCBI Taxonomy" id="47602"/>
    <lineage>
        <taxon>Eukaryota</taxon>
        <taxon>Viridiplantae</taxon>
        <taxon>Streptophyta</taxon>
        <taxon>Embryophyta</taxon>
        <taxon>Tracheophyta</taxon>
        <taxon>Spermatophyta</taxon>
        <taxon>Magnoliopsida</taxon>
        <taxon>eudicotyledons</taxon>
        <taxon>Gunneridae</taxon>
        <taxon>Pentapetalae</taxon>
        <taxon>rosids</taxon>
        <taxon>malvids</taxon>
        <taxon>Malvales</taxon>
        <taxon>Malvaceae</taxon>
        <taxon>Malvoideae</taxon>
        <taxon>Gossypium</taxon>
    </lineage>
</organism>
<dbReference type="OrthoDB" id="981997at2759"/>
<evidence type="ECO:0000313" key="2">
    <source>
        <dbReference type="EMBL" id="KAH1055231.1"/>
    </source>
</evidence>